<feature type="transmembrane region" description="Helical" evidence="1">
    <location>
        <begin position="120"/>
        <end position="141"/>
    </location>
</feature>
<dbReference type="Proteomes" id="UP000321857">
    <property type="component" value="Chromosome"/>
</dbReference>
<dbReference type="AlphaFoldDB" id="A0A516IP15"/>
<feature type="transmembrane region" description="Helical" evidence="1">
    <location>
        <begin position="147"/>
        <end position="170"/>
    </location>
</feature>
<dbReference type="RefSeq" id="WP_147493125.1">
    <property type="nucleotide sequence ID" value="NZ_CP041659.1"/>
</dbReference>
<keyword evidence="1" id="KW-0472">Membrane</keyword>
<sequence>MGSVPAPASARLLDDSFLKILPAAIREPRNPGRAILIGWLLSISGSLILAGISRLVAPSLPAPEFPLQGPVAFLLLVVFAPLVETLAMAAALAIFVRLMPPAAAILLSAVGWGALHSAQAIGWGLVIWWPFLIFSTLYVVWRQRGFWAGVGIAAATHAMQNLIPGLLVAFGQSTS</sequence>
<evidence type="ECO:0000313" key="2">
    <source>
        <dbReference type="EMBL" id="QDP18663.1"/>
    </source>
</evidence>
<dbReference type="KEGG" id="sxa:FMM02_01025"/>
<organism evidence="2 3">
    <name type="scientific">Sphingomonas xanthus</name>
    <dbReference type="NCBI Taxonomy" id="2594473"/>
    <lineage>
        <taxon>Bacteria</taxon>
        <taxon>Pseudomonadati</taxon>
        <taxon>Pseudomonadota</taxon>
        <taxon>Alphaproteobacteria</taxon>
        <taxon>Sphingomonadales</taxon>
        <taxon>Sphingomonadaceae</taxon>
        <taxon>Sphingomonas</taxon>
    </lineage>
</organism>
<dbReference type="EMBL" id="CP041659">
    <property type="protein sequence ID" value="QDP18663.1"/>
    <property type="molecule type" value="Genomic_DNA"/>
</dbReference>
<proteinExistence type="predicted"/>
<name>A0A516IP15_9SPHN</name>
<evidence type="ECO:0008006" key="4">
    <source>
        <dbReference type="Google" id="ProtNLM"/>
    </source>
</evidence>
<feature type="transmembrane region" description="Helical" evidence="1">
    <location>
        <begin position="34"/>
        <end position="52"/>
    </location>
</feature>
<reference evidence="2 3" key="1">
    <citation type="submission" date="2019-07" db="EMBL/GenBank/DDBJ databases">
        <title>Sphingomonas AE3 Genome sequencing and assembly.</title>
        <authorList>
            <person name="Kim H."/>
        </authorList>
    </citation>
    <scope>NUCLEOTIDE SEQUENCE [LARGE SCALE GENOMIC DNA]</scope>
    <source>
        <strain evidence="2 3">AE3</strain>
    </source>
</reference>
<keyword evidence="1" id="KW-1133">Transmembrane helix</keyword>
<accession>A0A516IP15</accession>
<evidence type="ECO:0000256" key="1">
    <source>
        <dbReference type="SAM" id="Phobius"/>
    </source>
</evidence>
<feature type="transmembrane region" description="Helical" evidence="1">
    <location>
        <begin position="72"/>
        <end position="99"/>
    </location>
</feature>
<keyword evidence="1" id="KW-0812">Transmembrane</keyword>
<dbReference type="OrthoDB" id="7570129at2"/>
<keyword evidence="3" id="KW-1185">Reference proteome</keyword>
<protein>
    <recommendedName>
        <fullName evidence="4">CPBP family intramembrane metalloprotease</fullName>
    </recommendedName>
</protein>
<evidence type="ECO:0000313" key="3">
    <source>
        <dbReference type="Proteomes" id="UP000321857"/>
    </source>
</evidence>
<gene>
    <name evidence="2" type="ORF">FMM02_01025</name>
</gene>